<dbReference type="RefSeq" id="XP_022925475.1">
    <property type="nucleotide sequence ID" value="XM_023069707.1"/>
</dbReference>
<dbReference type="InterPro" id="IPR004158">
    <property type="entry name" value="DUF247_pln"/>
</dbReference>
<keyword evidence="1" id="KW-1133">Transmembrane helix</keyword>
<keyword evidence="1" id="KW-0472">Membrane</keyword>
<evidence type="ECO:0000313" key="3">
    <source>
        <dbReference type="RefSeq" id="XP_022925475.1"/>
    </source>
</evidence>
<dbReference type="AlphaFoldDB" id="A0A6J1EI35"/>
<feature type="transmembrane region" description="Helical" evidence="1">
    <location>
        <begin position="359"/>
        <end position="383"/>
    </location>
</feature>
<dbReference type="PANTHER" id="PTHR31170:SF18">
    <property type="entry name" value="(WILD MALAYSIAN BANANA) HYPOTHETICAL PROTEIN"/>
    <property type="match status" value="1"/>
</dbReference>
<proteinExistence type="predicted"/>
<dbReference type="Pfam" id="PF03140">
    <property type="entry name" value="DUF247"/>
    <property type="match status" value="2"/>
</dbReference>
<keyword evidence="1" id="KW-0812">Transmembrane</keyword>
<dbReference type="Proteomes" id="UP000504609">
    <property type="component" value="Unplaced"/>
</dbReference>
<keyword evidence="2" id="KW-1185">Reference proteome</keyword>
<gene>
    <name evidence="3" type="primary">LOC111432766</name>
</gene>
<protein>
    <submittedName>
        <fullName evidence="3">UPF0481 protein At3g47200-like</fullName>
    </submittedName>
</protein>
<organism evidence="2 3">
    <name type="scientific">Cucurbita moschata</name>
    <name type="common">Winter crookneck squash</name>
    <name type="synonym">Cucurbita pepo var. moschata</name>
    <dbReference type="NCBI Taxonomy" id="3662"/>
    <lineage>
        <taxon>Eukaryota</taxon>
        <taxon>Viridiplantae</taxon>
        <taxon>Streptophyta</taxon>
        <taxon>Embryophyta</taxon>
        <taxon>Tracheophyta</taxon>
        <taxon>Spermatophyta</taxon>
        <taxon>Magnoliopsida</taxon>
        <taxon>eudicotyledons</taxon>
        <taxon>Gunneridae</taxon>
        <taxon>Pentapetalae</taxon>
        <taxon>rosids</taxon>
        <taxon>fabids</taxon>
        <taxon>Cucurbitales</taxon>
        <taxon>Cucurbitaceae</taxon>
        <taxon>Cucurbiteae</taxon>
        <taxon>Cucurbita</taxon>
    </lineage>
</organism>
<dbReference type="KEGG" id="cmos:111432766"/>
<dbReference type="PANTHER" id="PTHR31170">
    <property type="entry name" value="BNAC04G53230D PROTEIN"/>
    <property type="match status" value="1"/>
</dbReference>
<dbReference type="GeneID" id="111432766"/>
<evidence type="ECO:0000313" key="2">
    <source>
        <dbReference type="Proteomes" id="UP000504609"/>
    </source>
</evidence>
<accession>A0A6J1EI35</accession>
<evidence type="ECO:0000256" key="1">
    <source>
        <dbReference type="SAM" id="Phobius"/>
    </source>
</evidence>
<reference evidence="3" key="1">
    <citation type="submission" date="2025-08" db="UniProtKB">
        <authorList>
            <consortium name="RefSeq"/>
        </authorList>
    </citation>
    <scope>IDENTIFICATION</scope>
    <source>
        <tissue evidence="3">Young leaves</tissue>
    </source>
</reference>
<sequence length="391" mass="45244">MVETIIQNLESHLANLQSIESKGIGASIYRIPEHIMNVNPNAFKPKLVSFGPYHHGELHLMPMEKKKHEALWYFKKSCRGLTTEKIVSGLWNMLGDLQGSYDKLDDKWKKEPLKFLELMILDGCLIMHIFLEDKYLLKFNNVDVQRDMLLLENQLPMMLLDKLYSILKPGKNKFVMHPLNVKSLVWESDSVGTGAMEKDYLHLLDMYRWELNINVLPRWSKLQVSHLGTSHEIRLATRFHKAGIKLEKGWNLRAVSFDENKGILSLPFIEMNANIESGLLNAMAFEKLSGIDNIVGSFVVLMGNLLKKGEVDSFNQLAKGEVLSFLDYYSVYRLVNEHCKRPWRIWWTTLKDVNFQNPWTIISTLSASIGFVLLILQTVYGMYGYYLPRRS</sequence>
<name>A0A6J1EI35_CUCMO</name>